<gene>
    <name evidence="9" type="ORF">NCTC10699_01537</name>
</gene>
<feature type="transmembrane region" description="Helical" evidence="8">
    <location>
        <begin position="56"/>
        <end position="76"/>
    </location>
</feature>
<keyword evidence="10" id="KW-1185">Reference proteome</keyword>
<dbReference type="EMBL" id="UGSS01000002">
    <property type="protein sequence ID" value="SUB33902.1"/>
    <property type="molecule type" value="Genomic_DNA"/>
</dbReference>
<dbReference type="Proteomes" id="UP000254280">
    <property type="component" value="Unassembled WGS sequence"/>
</dbReference>
<feature type="transmembrane region" description="Helical" evidence="8">
    <location>
        <begin position="116"/>
        <end position="136"/>
    </location>
</feature>
<feature type="transmembrane region" description="Helical" evidence="8">
    <location>
        <begin position="88"/>
        <end position="110"/>
    </location>
</feature>
<evidence type="ECO:0000256" key="7">
    <source>
        <dbReference type="ARBA" id="ARBA00023136"/>
    </source>
</evidence>
<keyword evidence="4" id="KW-1003">Cell membrane</keyword>
<organism evidence="9 10">
    <name type="scientific">[Pasteurella] mairii</name>
    <dbReference type="NCBI Taxonomy" id="757"/>
    <lineage>
        <taxon>Bacteria</taxon>
        <taxon>Pseudomonadati</taxon>
        <taxon>Pseudomonadota</taxon>
        <taxon>Gammaproteobacteria</taxon>
        <taxon>Pasteurellales</taxon>
        <taxon>Pasteurellaceae</taxon>
    </lineage>
</organism>
<dbReference type="CDD" id="cd06550">
    <property type="entry name" value="TM_ABC_iron-siderophores_like"/>
    <property type="match status" value="1"/>
</dbReference>
<feature type="transmembrane region" description="Helical" evidence="8">
    <location>
        <begin position="189"/>
        <end position="209"/>
    </location>
</feature>
<feature type="transmembrane region" description="Helical" evidence="8">
    <location>
        <begin position="278"/>
        <end position="297"/>
    </location>
</feature>
<keyword evidence="6 8" id="KW-1133">Transmembrane helix</keyword>
<evidence type="ECO:0000256" key="2">
    <source>
        <dbReference type="ARBA" id="ARBA00007935"/>
    </source>
</evidence>
<dbReference type="PANTHER" id="PTHR30472">
    <property type="entry name" value="FERRIC ENTEROBACTIN TRANSPORT SYSTEM PERMEASE PROTEIN"/>
    <property type="match status" value="1"/>
</dbReference>
<evidence type="ECO:0000256" key="1">
    <source>
        <dbReference type="ARBA" id="ARBA00004651"/>
    </source>
</evidence>
<evidence type="ECO:0000313" key="10">
    <source>
        <dbReference type="Proteomes" id="UP000254280"/>
    </source>
</evidence>
<keyword evidence="5 8" id="KW-0812">Transmembrane</keyword>
<dbReference type="GO" id="GO:0033214">
    <property type="term" value="P:siderophore-iron import into cell"/>
    <property type="evidence" value="ECO:0007669"/>
    <property type="project" value="TreeGrafter"/>
</dbReference>
<dbReference type="SUPFAM" id="SSF81345">
    <property type="entry name" value="ABC transporter involved in vitamin B12 uptake, BtuC"/>
    <property type="match status" value="1"/>
</dbReference>
<dbReference type="InterPro" id="IPR000522">
    <property type="entry name" value="ABC_transptr_permease_BtuC"/>
</dbReference>
<keyword evidence="7 8" id="KW-0472">Membrane</keyword>
<sequence length="333" mass="36022">MYKLMNNRLYWHIGLILLLLVTIFAASNIGALSLTWQDLWHNQSDIQWQIWLHIRLPRILLAVIVGLALALSGALFQGLFHNPMADPALIGVNSGASLAVGLAIIMPSFLPLEMALYNTMLAAFVGSLIVSSIIYLISHRSHVSINKLLLAGIAVNALCFALVGILTYVSNDQQLRQFSLWTMGSLGQAQWKPLILASLLILPSSIYALTLAKKLNLLQLGDEEAHYLGVNVVSLKKQLILIGALLVGVAVAVSGAIGFIGLVIPHLVRFKFGADHRWVLPASALCGAILLLLADTLARTLIAPAELPVGMLTSLIGAPYFLWLVIRYSGVSS</sequence>
<keyword evidence="3" id="KW-0813">Transport</keyword>
<evidence type="ECO:0000313" key="9">
    <source>
        <dbReference type="EMBL" id="SUB33902.1"/>
    </source>
</evidence>
<protein>
    <submittedName>
        <fullName evidence="9">ABC transporter permease</fullName>
    </submittedName>
</protein>
<dbReference type="Gene3D" id="1.10.3470.10">
    <property type="entry name" value="ABC transporter involved in vitamin B12 uptake, BtuC"/>
    <property type="match status" value="1"/>
</dbReference>
<dbReference type="PANTHER" id="PTHR30472:SF25">
    <property type="entry name" value="ABC TRANSPORTER PERMEASE PROTEIN MJ0876-RELATED"/>
    <property type="match status" value="1"/>
</dbReference>
<accession>A0A379B5Y9</accession>
<comment type="subcellular location">
    <subcellularLocation>
        <location evidence="1">Cell membrane</location>
        <topology evidence="1">Multi-pass membrane protein</topology>
    </subcellularLocation>
</comment>
<dbReference type="AlphaFoldDB" id="A0A379B5Y9"/>
<name>A0A379B5Y9_9PAST</name>
<comment type="similarity">
    <text evidence="2">Belongs to the binding-protein-dependent transport system permease family. FecCD subfamily.</text>
</comment>
<evidence type="ECO:0000256" key="5">
    <source>
        <dbReference type="ARBA" id="ARBA00022692"/>
    </source>
</evidence>
<feature type="transmembrane region" description="Helical" evidence="8">
    <location>
        <begin position="148"/>
        <end position="169"/>
    </location>
</feature>
<feature type="transmembrane region" description="Helical" evidence="8">
    <location>
        <begin position="239"/>
        <end position="266"/>
    </location>
</feature>
<feature type="transmembrane region" description="Helical" evidence="8">
    <location>
        <begin position="9"/>
        <end position="36"/>
    </location>
</feature>
<evidence type="ECO:0000256" key="6">
    <source>
        <dbReference type="ARBA" id="ARBA00022989"/>
    </source>
</evidence>
<evidence type="ECO:0000256" key="4">
    <source>
        <dbReference type="ARBA" id="ARBA00022475"/>
    </source>
</evidence>
<dbReference type="Pfam" id="PF01032">
    <property type="entry name" value="FecCD"/>
    <property type="match status" value="1"/>
</dbReference>
<dbReference type="GO" id="GO:0022857">
    <property type="term" value="F:transmembrane transporter activity"/>
    <property type="evidence" value="ECO:0007669"/>
    <property type="project" value="InterPro"/>
</dbReference>
<evidence type="ECO:0000256" key="3">
    <source>
        <dbReference type="ARBA" id="ARBA00022448"/>
    </source>
</evidence>
<proteinExistence type="inferred from homology"/>
<dbReference type="GO" id="GO:0005886">
    <property type="term" value="C:plasma membrane"/>
    <property type="evidence" value="ECO:0007669"/>
    <property type="project" value="UniProtKB-SubCell"/>
</dbReference>
<feature type="transmembrane region" description="Helical" evidence="8">
    <location>
        <begin position="309"/>
        <end position="326"/>
    </location>
</feature>
<evidence type="ECO:0000256" key="8">
    <source>
        <dbReference type="SAM" id="Phobius"/>
    </source>
</evidence>
<dbReference type="FunFam" id="1.10.3470.10:FF:000001">
    <property type="entry name" value="Vitamin B12 ABC transporter permease BtuC"/>
    <property type="match status" value="1"/>
</dbReference>
<reference evidence="9 10" key="1">
    <citation type="submission" date="2018-06" db="EMBL/GenBank/DDBJ databases">
        <authorList>
            <consortium name="Pathogen Informatics"/>
            <person name="Doyle S."/>
        </authorList>
    </citation>
    <scope>NUCLEOTIDE SEQUENCE [LARGE SCALE GENOMIC DNA]</scope>
    <source>
        <strain evidence="9 10">NCTC10699</strain>
    </source>
</reference>
<dbReference type="InterPro" id="IPR037294">
    <property type="entry name" value="ABC_BtuC-like"/>
</dbReference>